<keyword evidence="1" id="KW-0249">Electron transport</keyword>
<keyword evidence="1" id="KW-0679">Respiratory chain</keyword>
<dbReference type="AlphaFoldDB" id="A0A495VD67"/>
<evidence type="ECO:0000256" key="1">
    <source>
        <dbReference type="ARBA" id="ARBA00022660"/>
    </source>
</evidence>
<dbReference type="Gene3D" id="1.20.210.10">
    <property type="entry name" value="Cytochrome c oxidase-like, subunit I domain"/>
    <property type="match status" value="1"/>
</dbReference>
<proteinExistence type="predicted"/>
<evidence type="ECO:0000313" key="4">
    <source>
        <dbReference type="EMBL" id="RKT46563.1"/>
    </source>
</evidence>
<comment type="caution">
    <text evidence="4">The sequence shown here is derived from an EMBL/GenBank/DDBJ whole genome shotgun (WGS) entry which is preliminary data.</text>
</comment>
<evidence type="ECO:0000313" key="5">
    <source>
        <dbReference type="Proteomes" id="UP000274556"/>
    </source>
</evidence>
<feature type="transmembrane region" description="Helical" evidence="2">
    <location>
        <begin position="311"/>
        <end position="333"/>
    </location>
</feature>
<dbReference type="RefSeq" id="WP_120798660.1">
    <property type="nucleotide sequence ID" value="NZ_RBXL01000001.1"/>
</dbReference>
<reference evidence="4 5" key="1">
    <citation type="submission" date="2018-10" db="EMBL/GenBank/DDBJ databases">
        <title>Genomic Encyclopedia of Archaeal and Bacterial Type Strains, Phase II (KMG-II): from individual species to whole genera.</title>
        <authorList>
            <person name="Goeker M."/>
        </authorList>
    </citation>
    <scope>NUCLEOTIDE SEQUENCE [LARGE SCALE GENOMIC DNA]</scope>
    <source>
        <strain evidence="4 5">DSM 235</strain>
    </source>
</reference>
<name>A0A495VD67_9GAMM</name>
<dbReference type="PANTHER" id="PTHR10422">
    <property type="entry name" value="CYTOCHROME C OXIDASE SUBUNIT 1"/>
    <property type="match status" value="1"/>
</dbReference>
<dbReference type="GO" id="GO:0020037">
    <property type="term" value="F:heme binding"/>
    <property type="evidence" value="ECO:0007669"/>
    <property type="project" value="InterPro"/>
</dbReference>
<organism evidence="4 5">
    <name type="scientific">Thiocapsa rosea</name>
    <dbReference type="NCBI Taxonomy" id="69360"/>
    <lineage>
        <taxon>Bacteria</taxon>
        <taxon>Pseudomonadati</taxon>
        <taxon>Pseudomonadota</taxon>
        <taxon>Gammaproteobacteria</taxon>
        <taxon>Chromatiales</taxon>
        <taxon>Chromatiaceae</taxon>
        <taxon>Thiocapsa</taxon>
    </lineage>
</organism>
<keyword evidence="2" id="KW-1133">Transmembrane helix</keyword>
<dbReference type="SUPFAM" id="SSF81442">
    <property type="entry name" value="Cytochrome c oxidase subunit I-like"/>
    <property type="match status" value="1"/>
</dbReference>
<dbReference type="InterPro" id="IPR023616">
    <property type="entry name" value="Cyt_c_oxase-like_su1_dom"/>
</dbReference>
<protein>
    <submittedName>
        <fullName evidence="4">Cytochrome c oxidase subunit 1</fullName>
    </submittedName>
</protein>
<feature type="transmembrane region" description="Helical" evidence="2">
    <location>
        <begin position="345"/>
        <end position="362"/>
    </location>
</feature>
<feature type="transmembrane region" description="Helical" evidence="2">
    <location>
        <begin position="450"/>
        <end position="474"/>
    </location>
</feature>
<keyword evidence="2" id="KW-0472">Membrane</keyword>
<dbReference type="OrthoDB" id="9764568at2"/>
<feature type="transmembrane region" description="Helical" evidence="2">
    <location>
        <begin position="194"/>
        <end position="218"/>
    </location>
</feature>
<feature type="transmembrane region" description="Helical" evidence="2">
    <location>
        <begin position="139"/>
        <end position="159"/>
    </location>
</feature>
<keyword evidence="5" id="KW-1185">Reference proteome</keyword>
<dbReference type="Proteomes" id="UP000274556">
    <property type="component" value="Unassembled WGS sequence"/>
</dbReference>
<feature type="transmembrane region" description="Helical" evidence="2">
    <location>
        <begin position="21"/>
        <end position="43"/>
    </location>
</feature>
<dbReference type="EMBL" id="RBXL01000001">
    <property type="protein sequence ID" value="RKT46563.1"/>
    <property type="molecule type" value="Genomic_DNA"/>
</dbReference>
<dbReference type="GO" id="GO:0016020">
    <property type="term" value="C:membrane"/>
    <property type="evidence" value="ECO:0007669"/>
    <property type="project" value="InterPro"/>
</dbReference>
<dbReference type="Pfam" id="PF00115">
    <property type="entry name" value="COX1"/>
    <property type="match status" value="1"/>
</dbReference>
<feature type="transmembrane region" description="Helical" evidence="2">
    <location>
        <begin position="55"/>
        <end position="82"/>
    </location>
</feature>
<gene>
    <name evidence="4" type="ORF">BDD21_4086</name>
</gene>
<dbReference type="InterPro" id="IPR036927">
    <property type="entry name" value="Cyt_c_oxase-like_su1_sf"/>
</dbReference>
<feature type="transmembrane region" description="Helical" evidence="2">
    <location>
        <begin position="94"/>
        <end position="119"/>
    </location>
</feature>
<evidence type="ECO:0000256" key="2">
    <source>
        <dbReference type="SAM" id="Phobius"/>
    </source>
</evidence>
<feature type="transmembrane region" description="Helical" evidence="2">
    <location>
        <begin position="238"/>
        <end position="262"/>
    </location>
</feature>
<sequence length="491" mass="52450">MTTTELGYATPEAQRAPVVKLYLGIGLLVFAGLMLVGVLMRAAQGAAMLTLAPDVFYQLMTLHGAGMVGTAGLAALAVNWYFLSQHVQLNPKIFLATLLLSLVAVAMIVGSILLGHFAAAWTFLYPLPAFSLGQWSKGAALTFVGGLLLLGVAFLLVYLDMGVAIVRRYGSIARALGLPMLFGREPIDATHSPTVVASAMVLIVNVAGIAVGAIVLIMTMLHLIYPALAPDALLMKNLIFFFGHVFINATIYSAVIAVYEILPLYARRPWRVSRPFLAAWLAVTLMVLAVYPHHLLMDFAMPPWMAIMGQIVSYASGIPVLVMTAFGGLMLVYRSGIRWDAASSLLVLSLFGWAAGIIPAVIDGMIHVNLVMHNTLWVPGHFHFYLLLGVLPMVLGFASYLCANGQQGRTGLVAVAVYATGGTLLCLSFLVSGALSVPRRFAVHEESWQWLGNVGALSGGIVLIGTLMIALPILQKLPRARLASTGIGARA</sequence>
<keyword evidence="2" id="KW-0812">Transmembrane</keyword>
<feature type="transmembrane region" description="Helical" evidence="2">
    <location>
        <begin position="382"/>
        <end position="403"/>
    </location>
</feature>
<keyword evidence="1" id="KW-0813">Transport</keyword>
<feature type="transmembrane region" description="Helical" evidence="2">
    <location>
        <begin position="410"/>
        <end position="430"/>
    </location>
</feature>
<dbReference type="PROSITE" id="PS50855">
    <property type="entry name" value="COX1"/>
    <property type="match status" value="1"/>
</dbReference>
<feature type="transmembrane region" description="Helical" evidence="2">
    <location>
        <begin position="274"/>
        <end position="291"/>
    </location>
</feature>
<dbReference type="GO" id="GO:0004129">
    <property type="term" value="F:cytochrome-c oxidase activity"/>
    <property type="evidence" value="ECO:0007669"/>
    <property type="project" value="InterPro"/>
</dbReference>
<dbReference type="GO" id="GO:0009060">
    <property type="term" value="P:aerobic respiration"/>
    <property type="evidence" value="ECO:0007669"/>
    <property type="project" value="InterPro"/>
</dbReference>
<feature type="domain" description="Cytochrome oxidase subunit I profile" evidence="3">
    <location>
        <begin position="21"/>
        <end position="491"/>
    </location>
</feature>
<evidence type="ECO:0000259" key="3">
    <source>
        <dbReference type="PROSITE" id="PS50855"/>
    </source>
</evidence>
<dbReference type="InterPro" id="IPR000883">
    <property type="entry name" value="Cyt_C_Oxase_1"/>
</dbReference>
<accession>A0A495VD67</accession>